<feature type="region of interest" description="Disordered" evidence="1">
    <location>
        <begin position="1"/>
        <end position="32"/>
    </location>
</feature>
<evidence type="ECO:0000313" key="3">
    <source>
        <dbReference type="Proteomes" id="UP001553715"/>
    </source>
</evidence>
<evidence type="ECO:0000256" key="1">
    <source>
        <dbReference type="SAM" id="MobiDB-lite"/>
    </source>
</evidence>
<feature type="compositionally biased region" description="Basic and acidic residues" evidence="1">
    <location>
        <begin position="8"/>
        <end position="21"/>
    </location>
</feature>
<gene>
    <name evidence="2" type="ORF">AB0301_14765</name>
</gene>
<keyword evidence="3" id="KW-1185">Reference proteome</keyword>
<proteinExistence type="predicted"/>
<comment type="caution">
    <text evidence="2">The sequence shown here is derived from an EMBL/GenBank/DDBJ whole genome shotgun (WGS) entry which is preliminary data.</text>
</comment>
<dbReference type="RefSeq" id="WP_366233312.1">
    <property type="nucleotide sequence ID" value="NZ_JBFBMH010000027.1"/>
</dbReference>
<name>A0ABV3LK92_9MICO</name>
<protein>
    <submittedName>
        <fullName evidence="2">Uncharacterized protein</fullName>
    </submittedName>
</protein>
<dbReference type="EMBL" id="JBFBMH010000027">
    <property type="protein sequence ID" value="MEW1976319.1"/>
    <property type="molecule type" value="Genomic_DNA"/>
</dbReference>
<sequence length="197" mass="21388">MRAAVRVHLQDVKPQRPDHAQPKTRRAARRAAVPADPVPAVLPNVVIAVADTGEVTVTIDDAPYAPEPFAPAWRREDFARLIDQITDQRHSAIRVEVRESDGTVFTDIIAPARRHTPEAAPDPQPASTPTAEFVEFRGAGFVPGEDVAVAVVITHTDARHDGTARSLLDSVQLDTSPSREVILLGRISGTLEIGRPR</sequence>
<dbReference type="Proteomes" id="UP001553715">
    <property type="component" value="Unassembled WGS sequence"/>
</dbReference>
<accession>A0ABV3LK92</accession>
<reference evidence="2 3" key="1">
    <citation type="submission" date="2024-06" db="EMBL/GenBank/DDBJ databases">
        <title>The Natural Products Discovery Center: Release of the First 8490 Sequenced Strains for Exploring Actinobacteria Biosynthetic Diversity.</title>
        <authorList>
            <person name="Kalkreuter E."/>
            <person name="Kautsar S.A."/>
            <person name="Yang D."/>
            <person name="Bader C.D."/>
            <person name="Teijaro C.N."/>
            <person name="Fluegel L."/>
            <person name="Davis C.M."/>
            <person name="Simpson J.R."/>
            <person name="Lauterbach L."/>
            <person name="Steele A.D."/>
            <person name="Gui C."/>
            <person name="Meng S."/>
            <person name="Li G."/>
            <person name="Viehrig K."/>
            <person name="Ye F."/>
            <person name="Su P."/>
            <person name="Kiefer A.F."/>
            <person name="Nichols A."/>
            <person name="Cepeda A.J."/>
            <person name="Yan W."/>
            <person name="Fan B."/>
            <person name="Jiang Y."/>
            <person name="Adhikari A."/>
            <person name="Zheng C.-J."/>
            <person name="Schuster L."/>
            <person name="Cowan T.M."/>
            <person name="Smanski M.J."/>
            <person name="Chevrette M.G."/>
            <person name="De Carvalho L.P.S."/>
            <person name="Shen B."/>
        </authorList>
    </citation>
    <scope>NUCLEOTIDE SEQUENCE [LARGE SCALE GENOMIC DNA]</scope>
    <source>
        <strain evidence="2 3">NPDC077434</strain>
    </source>
</reference>
<organism evidence="2 3">
    <name type="scientific">Microbacterium profundi</name>
    <dbReference type="NCBI Taxonomy" id="450380"/>
    <lineage>
        <taxon>Bacteria</taxon>
        <taxon>Bacillati</taxon>
        <taxon>Actinomycetota</taxon>
        <taxon>Actinomycetes</taxon>
        <taxon>Micrococcales</taxon>
        <taxon>Microbacteriaceae</taxon>
        <taxon>Microbacterium</taxon>
    </lineage>
</organism>
<evidence type="ECO:0000313" key="2">
    <source>
        <dbReference type="EMBL" id="MEW1976319.1"/>
    </source>
</evidence>